<dbReference type="Pfam" id="PF07086">
    <property type="entry name" value="Jagunal"/>
    <property type="match status" value="1"/>
</dbReference>
<protein>
    <submittedName>
        <fullName evidence="8">Uncharacterized protein</fullName>
    </submittedName>
</protein>
<dbReference type="InterPro" id="IPR009787">
    <property type="entry name" value="Jagunal"/>
</dbReference>
<evidence type="ECO:0000256" key="7">
    <source>
        <dbReference type="SAM" id="Phobius"/>
    </source>
</evidence>
<feature type="transmembrane region" description="Helical" evidence="7">
    <location>
        <begin position="75"/>
        <end position="95"/>
    </location>
</feature>
<dbReference type="EMBL" id="KE346365">
    <property type="protein sequence ID" value="KJE93689.1"/>
    <property type="molecule type" value="Genomic_DNA"/>
</dbReference>
<evidence type="ECO:0000256" key="6">
    <source>
        <dbReference type="ARBA" id="ARBA00023136"/>
    </source>
</evidence>
<comment type="similarity">
    <text evidence="2">Belongs to the jagunal family.</text>
</comment>
<feature type="transmembrane region" description="Helical" evidence="7">
    <location>
        <begin position="135"/>
        <end position="155"/>
    </location>
</feature>
<keyword evidence="3 7" id="KW-0812">Transmembrane</keyword>
<keyword evidence="6 7" id="KW-0472">Membrane</keyword>
<feature type="transmembrane region" description="Helical" evidence="7">
    <location>
        <begin position="35"/>
        <end position="55"/>
    </location>
</feature>
<dbReference type="AlphaFoldDB" id="A0A0D2X349"/>
<dbReference type="InParanoid" id="A0A0D2X349"/>
<name>A0A0D2X349_CAPO3</name>
<comment type="subcellular location">
    <subcellularLocation>
        <location evidence="1">Endoplasmic reticulum membrane</location>
        <topology evidence="1">Multi-pass membrane protein</topology>
    </subcellularLocation>
</comment>
<keyword evidence="4" id="KW-0256">Endoplasmic reticulum</keyword>
<organism evidence="8 9">
    <name type="scientific">Capsaspora owczarzaki (strain ATCC 30864)</name>
    <dbReference type="NCBI Taxonomy" id="595528"/>
    <lineage>
        <taxon>Eukaryota</taxon>
        <taxon>Filasterea</taxon>
        <taxon>Capsaspora</taxon>
    </lineage>
</organism>
<evidence type="ECO:0000313" key="8">
    <source>
        <dbReference type="EMBL" id="KJE93689.1"/>
    </source>
</evidence>
<dbReference type="PANTHER" id="PTHR20955:SF1">
    <property type="entry name" value="PROTEIN JAGUNAL HOMOLOG 1"/>
    <property type="match status" value="1"/>
</dbReference>
<accession>A0A0D2X349</accession>
<dbReference type="RefSeq" id="XP_004348271.1">
    <property type="nucleotide sequence ID" value="XM_004348221.2"/>
</dbReference>
<keyword evidence="9" id="KW-1185">Reference proteome</keyword>
<evidence type="ECO:0000256" key="4">
    <source>
        <dbReference type="ARBA" id="ARBA00022824"/>
    </source>
</evidence>
<proteinExistence type="inferred from homology"/>
<keyword evidence="5 7" id="KW-1133">Transmembrane helix</keyword>
<evidence type="ECO:0000256" key="2">
    <source>
        <dbReference type="ARBA" id="ARBA00008462"/>
    </source>
</evidence>
<dbReference type="GO" id="GO:0007029">
    <property type="term" value="P:endoplasmic reticulum organization"/>
    <property type="evidence" value="ECO:0007669"/>
    <property type="project" value="InterPro"/>
</dbReference>
<evidence type="ECO:0000256" key="3">
    <source>
        <dbReference type="ARBA" id="ARBA00022692"/>
    </source>
</evidence>
<dbReference type="PANTHER" id="PTHR20955">
    <property type="entry name" value="PROTEIN JAGUNAL HOMOLOG 1"/>
    <property type="match status" value="1"/>
</dbReference>
<evidence type="ECO:0000313" key="9">
    <source>
        <dbReference type="Proteomes" id="UP000008743"/>
    </source>
</evidence>
<dbReference type="GO" id="GO:0005789">
    <property type="term" value="C:endoplasmic reticulum membrane"/>
    <property type="evidence" value="ECO:0007669"/>
    <property type="project" value="UniProtKB-SubCell"/>
</dbReference>
<gene>
    <name evidence="8" type="ORF">CAOG_004443</name>
</gene>
<evidence type="ECO:0000256" key="5">
    <source>
        <dbReference type="ARBA" id="ARBA00022989"/>
    </source>
</evidence>
<feature type="transmembrane region" description="Helical" evidence="7">
    <location>
        <begin position="102"/>
        <end position="123"/>
    </location>
</feature>
<sequence>MSRPTGTDGSDFGFRQRVESQYSDSVRVKGTFRKLNAGAAGLTGAWLSLVVAASFMAPASSAASSDLSSGTLHPWLVGASFAASLIALALGNVAIVQNNTMFIRLFLGHVVLDLAAVGLAIYFAFTATVRHEQNLLLGIALPALLVVVKGFQLSFGRRLLAVWQQPAGRQRKTK</sequence>
<dbReference type="Proteomes" id="UP000008743">
    <property type="component" value="Unassembled WGS sequence"/>
</dbReference>
<evidence type="ECO:0000256" key="1">
    <source>
        <dbReference type="ARBA" id="ARBA00004477"/>
    </source>
</evidence>
<dbReference type="GO" id="GO:0016192">
    <property type="term" value="P:vesicle-mediated transport"/>
    <property type="evidence" value="ECO:0007669"/>
    <property type="project" value="TreeGrafter"/>
</dbReference>
<reference evidence="9" key="1">
    <citation type="submission" date="2011-02" db="EMBL/GenBank/DDBJ databases">
        <title>The Genome Sequence of Capsaspora owczarzaki ATCC 30864.</title>
        <authorList>
            <person name="Russ C."/>
            <person name="Cuomo C."/>
            <person name="Burger G."/>
            <person name="Gray M.W."/>
            <person name="Holland P.W.H."/>
            <person name="King N."/>
            <person name="Lang F.B.F."/>
            <person name="Roger A.J."/>
            <person name="Ruiz-Trillo I."/>
            <person name="Young S.K."/>
            <person name="Zeng Q."/>
            <person name="Gargeya S."/>
            <person name="Alvarado L."/>
            <person name="Berlin A."/>
            <person name="Chapman S.B."/>
            <person name="Chen Z."/>
            <person name="Freedman E."/>
            <person name="Gellesch M."/>
            <person name="Goldberg J."/>
            <person name="Griggs A."/>
            <person name="Gujja S."/>
            <person name="Heilman E."/>
            <person name="Heiman D."/>
            <person name="Howarth C."/>
            <person name="Mehta T."/>
            <person name="Neiman D."/>
            <person name="Pearson M."/>
            <person name="Roberts A."/>
            <person name="Saif S."/>
            <person name="Shea T."/>
            <person name="Shenoy N."/>
            <person name="Sisk P."/>
            <person name="Stolte C."/>
            <person name="Sykes S."/>
            <person name="White J."/>
            <person name="Yandava C."/>
            <person name="Haas B."/>
            <person name="Nusbaum C."/>
            <person name="Birren B."/>
        </authorList>
    </citation>
    <scope>NUCLEOTIDE SEQUENCE</scope>
    <source>
        <strain evidence="9">ATCC 30864</strain>
    </source>
</reference>